<dbReference type="Proteomes" id="UP000249260">
    <property type="component" value="Unassembled WGS sequence"/>
</dbReference>
<keyword evidence="1" id="KW-0732">Signal</keyword>
<organism evidence="3 4">
    <name type="scientific">Paenibacillus montanisoli</name>
    <dbReference type="NCBI Taxonomy" id="2081970"/>
    <lineage>
        <taxon>Bacteria</taxon>
        <taxon>Bacillati</taxon>
        <taxon>Bacillota</taxon>
        <taxon>Bacilli</taxon>
        <taxon>Bacillales</taxon>
        <taxon>Paenibacillaceae</taxon>
        <taxon>Paenibacillus</taxon>
    </lineage>
</organism>
<dbReference type="InterPro" id="IPR052177">
    <property type="entry name" value="Divisome_Glycosyl_Hydrolase"/>
</dbReference>
<dbReference type="PANTHER" id="PTHR43405:SF1">
    <property type="entry name" value="GLYCOSYL HYDROLASE DIGH"/>
    <property type="match status" value="1"/>
</dbReference>
<dbReference type="PANTHER" id="PTHR43405">
    <property type="entry name" value="GLYCOSYL HYDROLASE DIGH"/>
    <property type="match status" value="1"/>
</dbReference>
<accession>A0A328TUT1</accession>
<evidence type="ECO:0000256" key="1">
    <source>
        <dbReference type="SAM" id="SignalP"/>
    </source>
</evidence>
<feature type="domain" description="DUF4015" evidence="2">
    <location>
        <begin position="100"/>
        <end position="421"/>
    </location>
</feature>
<keyword evidence="4" id="KW-1185">Reference proteome</keyword>
<dbReference type="SUPFAM" id="SSF51445">
    <property type="entry name" value="(Trans)glycosidases"/>
    <property type="match status" value="1"/>
</dbReference>
<dbReference type="Pfam" id="PF13200">
    <property type="entry name" value="DUF4015"/>
    <property type="match status" value="1"/>
</dbReference>
<evidence type="ECO:0000259" key="2">
    <source>
        <dbReference type="Pfam" id="PF13200"/>
    </source>
</evidence>
<dbReference type="EMBL" id="QLUW01000007">
    <property type="protein sequence ID" value="RAP73342.1"/>
    <property type="molecule type" value="Genomic_DNA"/>
</dbReference>
<feature type="signal peptide" evidence="1">
    <location>
        <begin position="1"/>
        <end position="20"/>
    </location>
</feature>
<gene>
    <name evidence="3" type="ORF">DL346_26860</name>
</gene>
<dbReference type="InterPro" id="IPR017853">
    <property type="entry name" value="GH"/>
</dbReference>
<dbReference type="InterPro" id="IPR025275">
    <property type="entry name" value="DUF4015"/>
</dbReference>
<evidence type="ECO:0000313" key="4">
    <source>
        <dbReference type="Proteomes" id="UP000249260"/>
    </source>
</evidence>
<dbReference type="AlphaFoldDB" id="A0A328TUT1"/>
<comment type="caution">
    <text evidence="3">The sequence shown here is derived from an EMBL/GenBank/DDBJ whole genome shotgun (WGS) entry which is preliminary data.</text>
</comment>
<proteinExistence type="predicted"/>
<dbReference type="OrthoDB" id="9774125at2"/>
<feature type="chain" id="PRO_5016404785" evidence="1">
    <location>
        <begin position="21"/>
        <end position="425"/>
    </location>
</feature>
<sequence length="425" mass="47839">MVMKRMKLTWVLMTGLFVCAGCNTTDRQDEIQLPPLTQHIKEQNLSESPGQFQLKLKHDEKLLHSRDQLSRPLRMSRGVGKVLGNAVHRKITMPSEPVRGIYVSGWVAGSKRRLQTLIDLVDRTDLNAMVIDVKNDYGQLTYRSELPAVHAIEADAHATISDIKGLIQKLKAKNIYVIGRVVAFKDPLYAMKYPNMALQKQSGGVWHDGQGKAWLDPYQKQVRLYNAAIAREAAEIGFDEIQFDYVRFPDNGAKVDSEVAYSEQDGRSKSDIISLFLREARAGIHEAGARVSADVFGLVTSSTNDMGIGQSWRAVSGSVDVISPMTYPSHYSTGMYGVKEPDLNPYQIIRQAMQDAKRRNAIMESSGSQSTASIRPWLQSFTARWVHPHQQYGAEQVNKQIQAAREQGIKEFLLWSSNCKYDYRS</sequence>
<protein>
    <submittedName>
        <fullName evidence="3">GTP-binding protein</fullName>
    </submittedName>
</protein>
<dbReference type="Gene3D" id="3.20.20.80">
    <property type="entry name" value="Glycosidases"/>
    <property type="match status" value="1"/>
</dbReference>
<reference evidence="3 4" key="1">
    <citation type="submission" date="2018-06" db="EMBL/GenBank/DDBJ databases">
        <title>Paenibacillus montanisoli sp. nov., isolated from mountain area soil.</title>
        <authorList>
            <person name="Wu M."/>
        </authorList>
    </citation>
    <scope>NUCLEOTIDE SEQUENCE [LARGE SCALE GENOMIC DNA]</scope>
    <source>
        <strain evidence="3 4">RA17</strain>
    </source>
</reference>
<evidence type="ECO:0000313" key="3">
    <source>
        <dbReference type="EMBL" id="RAP73342.1"/>
    </source>
</evidence>
<name>A0A328TUT1_9BACL</name>